<organism evidence="2 3">
    <name type="scientific">Catenulispora subtropica</name>
    <dbReference type="NCBI Taxonomy" id="450798"/>
    <lineage>
        <taxon>Bacteria</taxon>
        <taxon>Bacillati</taxon>
        <taxon>Actinomycetota</taxon>
        <taxon>Actinomycetes</taxon>
        <taxon>Catenulisporales</taxon>
        <taxon>Catenulisporaceae</taxon>
        <taxon>Catenulispora</taxon>
    </lineage>
</organism>
<reference evidence="2 3" key="1">
    <citation type="journal article" date="2019" name="Int. J. Syst. Evol. Microbiol.">
        <title>The Global Catalogue of Microorganisms (GCM) 10K type strain sequencing project: providing services to taxonomists for standard genome sequencing and annotation.</title>
        <authorList>
            <consortium name="The Broad Institute Genomics Platform"/>
            <consortium name="The Broad Institute Genome Sequencing Center for Infectious Disease"/>
            <person name="Wu L."/>
            <person name="Ma J."/>
        </authorList>
    </citation>
    <scope>NUCLEOTIDE SEQUENCE [LARGE SCALE GENOMIC DNA]</scope>
    <source>
        <strain evidence="2 3">JCM 16013</strain>
    </source>
</reference>
<gene>
    <name evidence="2" type="ORF">GCM10009838_75640</name>
</gene>
<dbReference type="SUPFAM" id="SSF48498">
    <property type="entry name" value="Tetracyclin repressor-like, C-terminal domain"/>
    <property type="match status" value="1"/>
</dbReference>
<protein>
    <recommendedName>
        <fullName evidence="1">HTH-type transcriptional repressor KstR2 C-terminal domain-containing protein</fullName>
    </recommendedName>
</protein>
<keyword evidence="3" id="KW-1185">Reference proteome</keyword>
<accession>A0ABN2T5D5</accession>
<dbReference type="InterPro" id="IPR041490">
    <property type="entry name" value="KstR2_TetR_C"/>
</dbReference>
<dbReference type="InterPro" id="IPR036271">
    <property type="entry name" value="Tet_transcr_reg_TetR-rel_C_sf"/>
</dbReference>
<dbReference type="Gene3D" id="1.10.357.10">
    <property type="entry name" value="Tetracycline Repressor, domain 2"/>
    <property type="match status" value="1"/>
</dbReference>
<feature type="domain" description="HTH-type transcriptional repressor KstR2 C-terminal" evidence="1">
    <location>
        <begin position="11"/>
        <end position="91"/>
    </location>
</feature>
<dbReference type="Pfam" id="PF17932">
    <property type="entry name" value="TetR_C_24"/>
    <property type="match status" value="1"/>
</dbReference>
<sequence length="99" mass="10740">MDRAHQHLGQHALAPDLVVEALALRGEARRLLFQALHDGAEAGVFALDDVILTGTAIAAIGMRVAAWFGPDQPYTREQVADHHARLALRMLGVTPKDEP</sequence>
<evidence type="ECO:0000313" key="2">
    <source>
        <dbReference type="EMBL" id="GAA1999145.1"/>
    </source>
</evidence>
<evidence type="ECO:0000259" key="1">
    <source>
        <dbReference type="Pfam" id="PF17932"/>
    </source>
</evidence>
<dbReference type="Proteomes" id="UP001499854">
    <property type="component" value="Unassembled WGS sequence"/>
</dbReference>
<proteinExistence type="predicted"/>
<name>A0ABN2T5D5_9ACTN</name>
<dbReference type="EMBL" id="BAAAQM010000064">
    <property type="protein sequence ID" value="GAA1999145.1"/>
    <property type="molecule type" value="Genomic_DNA"/>
</dbReference>
<evidence type="ECO:0000313" key="3">
    <source>
        <dbReference type="Proteomes" id="UP001499854"/>
    </source>
</evidence>
<comment type="caution">
    <text evidence="2">The sequence shown here is derived from an EMBL/GenBank/DDBJ whole genome shotgun (WGS) entry which is preliminary data.</text>
</comment>